<organism evidence="2 3">
    <name type="scientific">Acorus calamus</name>
    <name type="common">Sweet flag</name>
    <dbReference type="NCBI Taxonomy" id="4465"/>
    <lineage>
        <taxon>Eukaryota</taxon>
        <taxon>Viridiplantae</taxon>
        <taxon>Streptophyta</taxon>
        <taxon>Embryophyta</taxon>
        <taxon>Tracheophyta</taxon>
        <taxon>Spermatophyta</taxon>
        <taxon>Magnoliopsida</taxon>
        <taxon>Liliopsida</taxon>
        <taxon>Acoraceae</taxon>
        <taxon>Acorus</taxon>
    </lineage>
</organism>
<evidence type="ECO:0000259" key="1">
    <source>
        <dbReference type="PROSITE" id="PS52045"/>
    </source>
</evidence>
<accession>A0AAV9EBY2</accession>
<keyword evidence="3" id="KW-1185">Reference proteome</keyword>
<evidence type="ECO:0000313" key="2">
    <source>
        <dbReference type="EMBL" id="KAK1311090.1"/>
    </source>
</evidence>
<dbReference type="PROSITE" id="PS52045">
    <property type="entry name" value="NEPROSIN_PEP_CD"/>
    <property type="match status" value="1"/>
</dbReference>
<dbReference type="Pfam" id="PF03080">
    <property type="entry name" value="Neprosin"/>
    <property type="match status" value="1"/>
</dbReference>
<name>A0AAV9EBY2_ACOCL</name>
<sequence length="217" mass="23579">MVKPKVLPPIDAAALSSEPANHHFAQFHAYGEEFYGVKGSPTVYGIPGIPSKHASSAFIILGRGKDGTYNAIHAGWTVSSTIYGDDRTHFTILWTDQQSGNWWLMLGLDKVPIGYWPSSLIKGLADYAKVIYMGGIVHTPHNEPGPPMGSGHFPEEGPNKACLFSSIQYIDAKNNFKYPARRETFVDEPACYRASNAIDPGLDDGLVFFFGGPGGCV</sequence>
<reference evidence="2" key="1">
    <citation type="journal article" date="2023" name="Nat. Commun.">
        <title>Diploid and tetraploid genomes of Acorus and the evolution of monocots.</title>
        <authorList>
            <person name="Ma L."/>
            <person name="Liu K.W."/>
            <person name="Li Z."/>
            <person name="Hsiao Y.Y."/>
            <person name="Qi Y."/>
            <person name="Fu T."/>
            <person name="Tang G.D."/>
            <person name="Zhang D."/>
            <person name="Sun W.H."/>
            <person name="Liu D.K."/>
            <person name="Li Y."/>
            <person name="Chen G.Z."/>
            <person name="Liu X.D."/>
            <person name="Liao X.Y."/>
            <person name="Jiang Y.T."/>
            <person name="Yu X."/>
            <person name="Hao Y."/>
            <person name="Huang J."/>
            <person name="Zhao X.W."/>
            <person name="Ke S."/>
            <person name="Chen Y.Y."/>
            <person name="Wu W.L."/>
            <person name="Hsu J.L."/>
            <person name="Lin Y.F."/>
            <person name="Huang M.D."/>
            <person name="Li C.Y."/>
            <person name="Huang L."/>
            <person name="Wang Z.W."/>
            <person name="Zhao X."/>
            <person name="Zhong W.Y."/>
            <person name="Peng D.H."/>
            <person name="Ahmad S."/>
            <person name="Lan S."/>
            <person name="Zhang J.S."/>
            <person name="Tsai W.C."/>
            <person name="Van de Peer Y."/>
            <person name="Liu Z.J."/>
        </authorList>
    </citation>
    <scope>NUCLEOTIDE SEQUENCE</scope>
    <source>
        <strain evidence="2">CP</strain>
    </source>
</reference>
<evidence type="ECO:0000313" key="3">
    <source>
        <dbReference type="Proteomes" id="UP001180020"/>
    </source>
</evidence>
<dbReference type="PANTHER" id="PTHR31589:SF223">
    <property type="entry name" value="PROTEIN, PUTATIVE (DUF239)-RELATED"/>
    <property type="match status" value="1"/>
</dbReference>
<feature type="domain" description="Neprosin PEP catalytic" evidence="1">
    <location>
        <begin position="1"/>
        <end position="217"/>
    </location>
</feature>
<dbReference type="AlphaFoldDB" id="A0AAV9EBY2"/>
<dbReference type="InterPro" id="IPR053168">
    <property type="entry name" value="Glutamic_endopeptidase"/>
</dbReference>
<dbReference type="PANTHER" id="PTHR31589">
    <property type="entry name" value="PROTEIN, PUTATIVE (DUF239)-RELATED-RELATED"/>
    <property type="match status" value="1"/>
</dbReference>
<proteinExistence type="predicted"/>
<dbReference type="EMBL" id="JAUJYO010000008">
    <property type="protein sequence ID" value="KAK1311090.1"/>
    <property type="molecule type" value="Genomic_DNA"/>
</dbReference>
<reference evidence="2" key="2">
    <citation type="submission" date="2023-06" db="EMBL/GenBank/DDBJ databases">
        <authorList>
            <person name="Ma L."/>
            <person name="Liu K.-W."/>
            <person name="Li Z."/>
            <person name="Hsiao Y.-Y."/>
            <person name="Qi Y."/>
            <person name="Fu T."/>
            <person name="Tang G."/>
            <person name="Zhang D."/>
            <person name="Sun W.-H."/>
            <person name="Liu D.-K."/>
            <person name="Li Y."/>
            <person name="Chen G.-Z."/>
            <person name="Liu X.-D."/>
            <person name="Liao X.-Y."/>
            <person name="Jiang Y.-T."/>
            <person name="Yu X."/>
            <person name="Hao Y."/>
            <person name="Huang J."/>
            <person name="Zhao X.-W."/>
            <person name="Ke S."/>
            <person name="Chen Y.-Y."/>
            <person name="Wu W.-L."/>
            <person name="Hsu J.-L."/>
            <person name="Lin Y.-F."/>
            <person name="Huang M.-D."/>
            <person name="Li C.-Y."/>
            <person name="Huang L."/>
            <person name="Wang Z.-W."/>
            <person name="Zhao X."/>
            <person name="Zhong W.-Y."/>
            <person name="Peng D.-H."/>
            <person name="Ahmad S."/>
            <person name="Lan S."/>
            <person name="Zhang J.-S."/>
            <person name="Tsai W.-C."/>
            <person name="Van De Peer Y."/>
            <person name="Liu Z.-J."/>
        </authorList>
    </citation>
    <scope>NUCLEOTIDE SEQUENCE</scope>
    <source>
        <strain evidence="2">CP</strain>
        <tissue evidence="2">Leaves</tissue>
    </source>
</reference>
<dbReference type="Gene3D" id="3.90.1320.10">
    <property type="entry name" value="Outer-capsid protein sigma 3, large lobe"/>
    <property type="match status" value="1"/>
</dbReference>
<comment type="caution">
    <text evidence="2">The sequence shown here is derived from an EMBL/GenBank/DDBJ whole genome shotgun (WGS) entry which is preliminary data.</text>
</comment>
<protein>
    <recommendedName>
        <fullName evidence="1">Neprosin PEP catalytic domain-containing protein</fullName>
    </recommendedName>
</protein>
<dbReference type="InterPro" id="IPR004314">
    <property type="entry name" value="Neprosin"/>
</dbReference>
<dbReference type="Proteomes" id="UP001180020">
    <property type="component" value="Unassembled WGS sequence"/>
</dbReference>
<gene>
    <name evidence="2" type="ORF">QJS10_CPA08g00571</name>
</gene>